<sequence>MDPRNCWCYVEGLQSAASDNSIACAYERLVREVPIGIARKLRMETEHCESAGRAMSKQRLNVERSLWVPEPGGLSVNVCGNRATPAASTFPMNLNPVPSRGLHAETLSRLQPPQPTAVPAPILMQLSSVKSQLPTS</sequence>
<dbReference type="EMBL" id="OZ037953">
    <property type="protein sequence ID" value="CAL1697681.1"/>
    <property type="molecule type" value="Genomic_DNA"/>
</dbReference>
<reference evidence="2" key="1">
    <citation type="submission" date="2024-04" db="EMBL/GenBank/DDBJ databases">
        <authorList>
            <person name="Shaw F."/>
            <person name="Minotto A."/>
        </authorList>
    </citation>
    <scope>NUCLEOTIDE SEQUENCE [LARGE SCALE GENOMIC DNA]</scope>
</reference>
<keyword evidence="2" id="KW-1185">Reference proteome</keyword>
<dbReference type="Proteomes" id="UP001497453">
    <property type="component" value="Chromosome 10"/>
</dbReference>
<gene>
    <name evidence="1" type="ORF">GFSPODELE1_LOCUS1793</name>
</gene>
<evidence type="ECO:0000313" key="2">
    <source>
        <dbReference type="Proteomes" id="UP001497453"/>
    </source>
</evidence>
<evidence type="ECO:0000313" key="1">
    <source>
        <dbReference type="EMBL" id="CAL1697681.1"/>
    </source>
</evidence>
<accession>A0ABP1CPQ8</accession>
<protein>
    <submittedName>
        <fullName evidence="1">Uncharacterized protein</fullName>
    </submittedName>
</protein>
<name>A0ABP1CPQ8_9APHY</name>
<proteinExistence type="predicted"/>
<organism evidence="1 2">
    <name type="scientific">Somion occarium</name>
    <dbReference type="NCBI Taxonomy" id="3059160"/>
    <lineage>
        <taxon>Eukaryota</taxon>
        <taxon>Fungi</taxon>
        <taxon>Dikarya</taxon>
        <taxon>Basidiomycota</taxon>
        <taxon>Agaricomycotina</taxon>
        <taxon>Agaricomycetes</taxon>
        <taxon>Polyporales</taxon>
        <taxon>Cerrenaceae</taxon>
        <taxon>Somion</taxon>
    </lineage>
</organism>